<feature type="region of interest" description="Disordered" evidence="2">
    <location>
        <begin position="78"/>
        <end position="137"/>
    </location>
</feature>
<dbReference type="PANTHER" id="PTHR15228">
    <property type="entry name" value="SPERMATHECAL PHYSIOLOGY VARIANT"/>
    <property type="match status" value="1"/>
</dbReference>
<dbReference type="Gene3D" id="1.10.555.10">
    <property type="entry name" value="Rho GTPase activation protein"/>
    <property type="match status" value="1"/>
</dbReference>
<comment type="caution">
    <text evidence="4">The sequence shown here is derived from an EMBL/GenBank/DDBJ whole genome shotgun (WGS) entry which is preliminary data.</text>
</comment>
<feature type="compositionally biased region" description="Polar residues" evidence="2">
    <location>
        <begin position="213"/>
        <end position="222"/>
    </location>
</feature>
<dbReference type="GO" id="GO:0060237">
    <property type="term" value="P:regulation of fungal-type cell wall organization"/>
    <property type="evidence" value="ECO:0007669"/>
    <property type="project" value="TreeGrafter"/>
</dbReference>
<dbReference type="PROSITE" id="PS50238">
    <property type="entry name" value="RHOGAP"/>
    <property type="match status" value="1"/>
</dbReference>
<feature type="compositionally biased region" description="Low complexity" evidence="2">
    <location>
        <begin position="107"/>
        <end position="123"/>
    </location>
</feature>
<dbReference type="GO" id="GO:0005938">
    <property type="term" value="C:cell cortex"/>
    <property type="evidence" value="ECO:0007669"/>
    <property type="project" value="TreeGrafter"/>
</dbReference>
<evidence type="ECO:0000259" key="3">
    <source>
        <dbReference type="PROSITE" id="PS50238"/>
    </source>
</evidence>
<reference evidence="4" key="1">
    <citation type="submission" date="2023-04" db="EMBL/GenBank/DDBJ databases">
        <title>Candida boidinii NBRC 10035.</title>
        <authorList>
            <person name="Ichikawa N."/>
            <person name="Sato H."/>
            <person name="Tonouchi N."/>
        </authorList>
    </citation>
    <scope>NUCLEOTIDE SEQUENCE</scope>
    <source>
        <strain evidence="4">NBRC 10035</strain>
    </source>
</reference>
<dbReference type="InterPro" id="IPR051025">
    <property type="entry name" value="RhoGAP"/>
</dbReference>
<dbReference type="InterPro" id="IPR000198">
    <property type="entry name" value="RhoGAP_dom"/>
</dbReference>
<feature type="compositionally biased region" description="Polar residues" evidence="2">
    <location>
        <begin position="124"/>
        <end position="135"/>
    </location>
</feature>
<feature type="domain" description="Rho-GAP" evidence="3">
    <location>
        <begin position="1"/>
        <end position="57"/>
    </location>
</feature>
<name>A0A9W6T8G3_CANBO</name>
<evidence type="ECO:0000256" key="1">
    <source>
        <dbReference type="ARBA" id="ARBA00022468"/>
    </source>
</evidence>
<dbReference type="InterPro" id="IPR008936">
    <property type="entry name" value="Rho_GTPase_activation_prot"/>
</dbReference>
<gene>
    <name evidence="4" type="ORF">Cboi02_000612200</name>
</gene>
<proteinExistence type="predicted"/>
<keyword evidence="1" id="KW-0343">GTPase activation</keyword>
<dbReference type="SUPFAM" id="SSF48350">
    <property type="entry name" value="GTPase activation domain, GAP"/>
    <property type="match status" value="1"/>
</dbReference>
<sequence>MAIFTEHADKNLMPAKNLAAVFQPSILSHTDHDMSPEEYTLSSLVIEFMIQYSYKILPAAQVYAQKLNKNNINKSKKNLEDEAESQKIVVDASNNNEKDTKEKNDDTTNNTTNDTTNNKDTNTIPKSTSRSSLQNPEIIIEENQSEIESSLNNNETTTQQETNIPVTITQHNKTETLPPNSFQRFTRKHSKSLSSVQNPSDMLRVNSRKLPSPASSLGTSDYPSIKGNHLSLVVSNITDDGGISDSAMDTEDDDQ</sequence>
<dbReference type="EMBL" id="BSXN01003522">
    <property type="protein sequence ID" value="GME79424.1"/>
    <property type="molecule type" value="Genomic_DNA"/>
</dbReference>
<feature type="region of interest" description="Disordered" evidence="2">
    <location>
        <begin position="186"/>
        <end position="225"/>
    </location>
</feature>
<dbReference type="GO" id="GO:0007165">
    <property type="term" value="P:signal transduction"/>
    <property type="evidence" value="ECO:0007669"/>
    <property type="project" value="InterPro"/>
</dbReference>
<protein>
    <submittedName>
        <fullName evidence="4">Unnamed protein product</fullName>
    </submittedName>
</protein>
<feature type="compositionally biased region" description="Basic and acidic residues" evidence="2">
    <location>
        <begin position="96"/>
        <end position="106"/>
    </location>
</feature>
<dbReference type="AlphaFoldDB" id="A0A9W6T8G3"/>
<evidence type="ECO:0000313" key="5">
    <source>
        <dbReference type="Proteomes" id="UP001165120"/>
    </source>
</evidence>
<accession>A0A9W6T8G3</accession>
<evidence type="ECO:0000256" key="2">
    <source>
        <dbReference type="SAM" id="MobiDB-lite"/>
    </source>
</evidence>
<dbReference type="Proteomes" id="UP001165120">
    <property type="component" value="Unassembled WGS sequence"/>
</dbReference>
<evidence type="ECO:0000313" key="4">
    <source>
        <dbReference type="EMBL" id="GME79424.1"/>
    </source>
</evidence>
<dbReference type="GO" id="GO:0005096">
    <property type="term" value="F:GTPase activator activity"/>
    <property type="evidence" value="ECO:0007669"/>
    <property type="project" value="UniProtKB-KW"/>
</dbReference>
<dbReference type="PANTHER" id="PTHR15228:SF25">
    <property type="entry name" value="F-BAR DOMAIN-CONTAINING PROTEIN"/>
    <property type="match status" value="1"/>
</dbReference>
<organism evidence="4 5">
    <name type="scientific">Candida boidinii</name>
    <name type="common">Yeast</name>
    <dbReference type="NCBI Taxonomy" id="5477"/>
    <lineage>
        <taxon>Eukaryota</taxon>
        <taxon>Fungi</taxon>
        <taxon>Dikarya</taxon>
        <taxon>Ascomycota</taxon>
        <taxon>Saccharomycotina</taxon>
        <taxon>Pichiomycetes</taxon>
        <taxon>Pichiales</taxon>
        <taxon>Pichiaceae</taxon>
        <taxon>Ogataea</taxon>
        <taxon>Ogataea/Candida clade</taxon>
    </lineage>
</organism>
<keyword evidence="5" id="KW-1185">Reference proteome</keyword>